<keyword evidence="3 6" id="KW-0812">Transmembrane</keyword>
<keyword evidence="4 6" id="KW-1133">Transmembrane helix</keyword>
<reference evidence="7" key="1">
    <citation type="journal article" date="2014" name="Int. J. Syst. Evol. Microbiol.">
        <title>Complete genome sequence of Corynebacterium casei LMG S-19264T (=DSM 44701T), isolated from a smear-ripened cheese.</title>
        <authorList>
            <consortium name="US DOE Joint Genome Institute (JGI-PGF)"/>
            <person name="Walter F."/>
            <person name="Albersmeier A."/>
            <person name="Kalinowski J."/>
            <person name="Ruckert C."/>
        </authorList>
    </citation>
    <scope>NUCLEOTIDE SEQUENCE</scope>
    <source>
        <strain evidence="7">CGMCC 1.12698</strain>
    </source>
</reference>
<evidence type="ECO:0000313" key="7">
    <source>
        <dbReference type="EMBL" id="GGE63929.1"/>
    </source>
</evidence>
<evidence type="ECO:0000256" key="1">
    <source>
        <dbReference type="ARBA" id="ARBA00004651"/>
    </source>
</evidence>
<proteinExistence type="predicted"/>
<keyword evidence="5 6" id="KW-0472">Membrane</keyword>
<comment type="subcellular location">
    <subcellularLocation>
        <location evidence="1">Cell membrane</location>
        <topology evidence="1">Multi-pass membrane protein</topology>
    </subcellularLocation>
</comment>
<dbReference type="AlphaFoldDB" id="A0A917AR49"/>
<name>A0A917AR49_9BACI</name>
<sequence length="104" mass="11328">MPGSIIGLLLLLAALSLKVVSLKWIEDGSNVLLAYLPFLLIPATVGVMNFTSIFKGKELILVLITIISTVITMIASGHASQFLAKYAKRKKEDASWKKHSSQSQ</sequence>
<dbReference type="Pfam" id="PF03788">
    <property type="entry name" value="LrgA"/>
    <property type="match status" value="1"/>
</dbReference>
<feature type="transmembrane region" description="Helical" evidence="6">
    <location>
        <begin position="32"/>
        <end position="52"/>
    </location>
</feature>
<accession>A0A917AR49</accession>
<evidence type="ECO:0000313" key="8">
    <source>
        <dbReference type="Proteomes" id="UP000605259"/>
    </source>
</evidence>
<dbReference type="PANTHER" id="PTHR33931:SF6">
    <property type="entry name" value="INTEGRAL MEMBRANE PROTEIN YXZK-RELATED"/>
    <property type="match status" value="1"/>
</dbReference>
<keyword evidence="8" id="KW-1185">Reference proteome</keyword>
<organism evidence="7 8">
    <name type="scientific">Priestia taiwanensis</name>
    <dbReference type="NCBI Taxonomy" id="1347902"/>
    <lineage>
        <taxon>Bacteria</taxon>
        <taxon>Bacillati</taxon>
        <taxon>Bacillota</taxon>
        <taxon>Bacilli</taxon>
        <taxon>Bacillales</taxon>
        <taxon>Bacillaceae</taxon>
        <taxon>Priestia</taxon>
    </lineage>
</organism>
<evidence type="ECO:0000256" key="3">
    <source>
        <dbReference type="ARBA" id="ARBA00022692"/>
    </source>
</evidence>
<dbReference type="PANTHER" id="PTHR33931">
    <property type="entry name" value="HOLIN-LIKE PROTEIN CIDA-RELATED"/>
    <property type="match status" value="1"/>
</dbReference>
<evidence type="ECO:0000256" key="4">
    <source>
        <dbReference type="ARBA" id="ARBA00022989"/>
    </source>
</evidence>
<dbReference type="GO" id="GO:0005886">
    <property type="term" value="C:plasma membrane"/>
    <property type="evidence" value="ECO:0007669"/>
    <property type="project" value="UniProtKB-SubCell"/>
</dbReference>
<dbReference type="InterPro" id="IPR005538">
    <property type="entry name" value="LrgA/CidA"/>
</dbReference>
<dbReference type="EMBL" id="BMFK01000001">
    <property type="protein sequence ID" value="GGE63929.1"/>
    <property type="molecule type" value="Genomic_DNA"/>
</dbReference>
<dbReference type="Proteomes" id="UP000605259">
    <property type="component" value="Unassembled WGS sequence"/>
</dbReference>
<protein>
    <recommendedName>
        <fullName evidence="9">Holin-like protein</fullName>
    </recommendedName>
</protein>
<feature type="transmembrane region" description="Helical" evidence="6">
    <location>
        <begin position="59"/>
        <end position="79"/>
    </location>
</feature>
<comment type="caution">
    <text evidence="7">The sequence shown here is derived from an EMBL/GenBank/DDBJ whole genome shotgun (WGS) entry which is preliminary data.</text>
</comment>
<gene>
    <name evidence="7" type="ORF">GCM10007140_12720</name>
</gene>
<reference evidence="7" key="2">
    <citation type="submission" date="2020-09" db="EMBL/GenBank/DDBJ databases">
        <authorList>
            <person name="Sun Q."/>
            <person name="Zhou Y."/>
        </authorList>
    </citation>
    <scope>NUCLEOTIDE SEQUENCE</scope>
    <source>
        <strain evidence="7">CGMCC 1.12698</strain>
    </source>
</reference>
<evidence type="ECO:0000256" key="2">
    <source>
        <dbReference type="ARBA" id="ARBA00022475"/>
    </source>
</evidence>
<evidence type="ECO:0008006" key="9">
    <source>
        <dbReference type="Google" id="ProtNLM"/>
    </source>
</evidence>
<evidence type="ECO:0000256" key="6">
    <source>
        <dbReference type="SAM" id="Phobius"/>
    </source>
</evidence>
<evidence type="ECO:0000256" key="5">
    <source>
        <dbReference type="ARBA" id="ARBA00023136"/>
    </source>
</evidence>
<keyword evidence="2" id="KW-1003">Cell membrane</keyword>